<keyword evidence="1" id="KW-0732">Signal</keyword>
<dbReference type="NCBIfam" id="NF033510">
    <property type="entry name" value="Ca_tandemer"/>
    <property type="match status" value="3"/>
</dbReference>
<proteinExistence type="predicted"/>
<dbReference type="InterPro" id="IPR036116">
    <property type="entry name" value="FN3_sf"/>
</dbReference>
<organism evidence="3 4">
    <name type="scientific">Ekhidna lutea</name>
    <dbReference type="NCBI Taxonomy" id="447679"/>
    <lineage>
        <taxon>Bacteria</taxon>
        <taxon>Pseudomonadati</taxon>
        <taxon>Bacteroidota</taxon>
        <taxon>Cytophagia</taxon>
        <taxon>Cytophagales</taxon>
        <taxon>Reichenbachiellaceae</taxon>
        <taxon>Ekhidna</taxon>
    </lineage>
</organism>
<dbReference type="InterPro" id="IPR003961">
    <property type="entry name" value="FN3_dom"/>
</dbReference>
<dbReference type="SMART" id="SM00060">
    <property type="entry name" value="FN3"/>
    <property type="match status" value="1"/>
</dbReference>
<feature type="signal peptide" evidence="1">
    <location>
        <begin position="1"/>
        <end position="25"/>
    </location>
</feature>
<name>A0A239EW56_EKHLU</name>
<dbReference type="CDD" id="cd00063">
    <property type="entry name" value="FN3"/>
    <property type="match status" value="1"/>
</dbReference>
<protein>
    <submittedName>
        <fullName evidence="3">Por secretion system C-terminal sorting domain-containing protein</fullName>
    </submittedName>
</protein>
<dbReference type="RefSeq" id="WP_144017294.1">
    <property type="nucleotide sequence ID" value="NZ_FZPD01000001.1"/>
</dbReference>
<gene>
    <name evidence="3" type="ORF">SAMN05421640_0355</name>
</gene>
<dbReference type="Pfam" id="PF18962">
    <property type="entry name" value="Por_Secre_tail"/>
    <property type="match status" value="1"/>
</dbReference>
<sequence>MRLSNYLSKLFIASLMLFASHQINAQDTLEIFDMEYFFDVDPGFGSASPIIIGTPDSTISLVELLSTSGLSTGFHTLGVRARNVATNPKYNVLDTGTQIVRPFLMIDPALRSAGQWGITETRLVFVDQSDAGSIVDVDQIEYFFDVDPGVGSASQVSPFTAGNSIAIVESLNSDTLSFGFHLLGMRARAVGGAWGTTETRLIFVDQSDAGSIINVDQIEYFFDVDPGVGSASQVAPFSATNSVSIVESLNTDTLSFGFHTLGMRARSEGGAWGTTETRLIFVDQTQGVINVDQIEYFFDADPGVGSANQITGFSSGNSISIVENLTTNGLLPGFHVLGMRVRSESGTWGTTETRLIFVDEAGAVNDIVEFEYFIGTDPGVGNASPVTVATPGQQVNENVILDTDTVSVGNYQIHFRARNADGEWGLTESRPLQVVDMDPPTITSAEPLPTNTSPLNMTVTFGEAVNSFDQTDISVSSGGSVQGGSFNTVNDSTYTFLLDLSTEGLITIDIADSAAFAQSDGTPSPNANTFEIRYDITAPVVTIDPLTTVDTSPALTGTVDNDSVSVDITVDGSTYAASSIAAGVWVLNAGLISPPLTNGVYDLVVQATDSAGNVGTDATSNELTIDVLEVTVDALITSESTPELTGTVTDTTATVDVTVDGSTYAAIVNGDKTWQVSAGTINPALATGIYEVQAVADRGIEGPVNDQTANELTIVDILTITIDSLTTFDTTPELTGTVSDITASVDVIVDGNTYSATVNADSTWTLPDGTISPPLIAGTYDIIASADRGIEGPVVDQTIDELTVIIDINVSVNVLSTNNRSPELSGTISNPSATIDVTVDGSTYSATNNGDSTWTLAAGTITPDLVDGIYDVDVLADFAGNSGTDSTINELRIDGTAPTVAVDFLATSISSPELSGTVDDPDATVDVSVDGNNYAAVNNGDNTWTLAAATITPGLVDSTYSVIVTATDSLGNQGVDASDDELIITSTLLALSATAITSNTFNARWSQGEDVLNYELDVSSTSDFSTFVSGFESFETTATSAVVSGLDFATSYYYRVRLVNTADEVSSNSNTVPVKSSIDPETIADSTALVQIYSALDGSGWSNPVNWESARMRDWDGITLDASKLRVEQIDISGRGADGAMPNPFIDGAVGGLTAMTSMNVRDNLISGLMDFTGTSISDLDVSTNALDFGDLEPLIGITSLTYAPQADVLFEEATGGDPIKTPHLADITLVVGVEGSSNNTYSFLRNGVAITQGTDFNIADSAVTIVAIDYDNMGEFSATVTNSQLPELTLQVIPQIVYAIADLDMTIVDGNNDPLVDEVSGYLLEAVRRQQGFDTLEVAENVASTFTFPGVVLGNYLCGIEPSNEQLFIPTYFGDAFEWVFADTLEFREAVSVQVIMTEVPGDTEGPGVLDVLIEEDFPEEGSRIDARRRAAKRKCGLRRKRSGGRTGQDDDEFELIAYGETDENGEFKFGFLPEGIYRFFVEYPGIPLDESSVVQFEVGELGISDTEFKLEAFVTEEGIEVAIDRVLGLILEYFKDLKVYPNPTSDVIKMQYRHLKDKDVAAQLVDLSGNVLWTKDIRSGYEGYEEIDVSNYEEGIYLLHVYDKKDRNGHVVSYRIIVRE</sequence>
<evidence type="ECO:0000313" key="4">
    <source>
        <dbReference type="Proteomes" id="UP000198393"/>
    </source>
</evidence>
<dbReference type="InterPro" id="IPR026444">
    <property type="entry name" value="Secre_tail"/>
</dbReference>
<dbReference type="SUPFAM" id="SSF49265">
    <property type="entry name" value="Fibronectin type III"/>
    <property type="match status" value="1"/>
</dbReference>
<dbReference type="Gene3D" id="3.80.10.10">
    <property type="entry name" value="Ribonuclease Inhibitor"/>
    <property type="match status" value="1"/>
</dbReference>
<feature type="domain" description="Fibronectin type-III" evidence="2">
    <location>
        <begin position="987"/>
        <end position="1079"/>
    </location>
</feature>
<dbReference type="InterPro" id="IPR044016">
    <property type="entry name" value="Big_13"/>
</dbReference>
<evidence type="ECO:0000256" key="1">
    <source>
        <dbReference type="SAM" id="SignalP"/>
    </source>
</evidence>
<dbReference type="EMBL" id="FZPD01000001">
    <property type="protein sequence ID" value="SNS48817.1"/>
    <property type="molecule type" value="Genomic_DNA"/>
</dbReference>
<dbReference type="OrthoDB" id="1081439at2"/>
<dbReference type="PROSITE" id="PS50853">
    <property type="entry name" value="FN3"/>
    <property type="match status" value="1"/>
</dbReference>
<feature type="chain" id="PRO_5012511936" evidence="1">
    <location>
        <begin position="26"/>
        <end position="1622"/>
    </location>
</feature>
<keyword evidence="4" id="KW-1185">Reference proteome</keyword>
<evidence type="ECO:0000313" key="3">
    <source>
        <dbReference type="EMBL" id="SNS48817.1"/>
    </source>
</evidence>
<accession>A0A239EW56</accession>
<dbReference type="Proteomes" id="UP000198393">
    <property type="component" value="Unassembled WGS sequence"/>
</dbReference>
<dbReference type="Gene3D" id="2.60.40.10">
    <property type="entry name" value="Immunoglobulins"/>
    <property type="match status" value="4"/>
</dbReference>
<dbReference type="InterPro" id="IPR032675">
    <property type="entry name" value="LRR_dom_sf"/>
</dbReference>
<dbReference type="InterPro" id="IPR013783">
    <property type="entry name" value="Ig-like_fold"/>
</dbReference>
<evidence type="ECO:0000259" key="2">
    <source>
        <dbReference type="PROSITE" id="PS50853"/>
    </source>
</evidence>
<dbReference type="Pfam" id="PF19077">
    <property type="entry name" value="Big_13"/>
    <property type="match status" value="1"/>
</dbReference>
<dbReference type="NCBIfam" id="TIGR04183">
    <property type="entry name" value="Por_Secre_tail"/>
    <property type="match status" value="1"/>
</dbReference>
<reference evidence="3 4" key="1">
    <citation type="submission" date="2017-06" db="EMBL/GenBank/DDBJ databases">
        <authorList>
            <person name="Kim H.J."/>
            <person name="Triplett B.A."/>
        </authorList>
    </citation>
    <scope>NUCLEOTIDE SEQUENCE [LARGE SCALE GENOMIC DNA]</scope>
    <source>
        <strain evidence="3 4">DSM 19307</strain>
    </source>
</reference>